<proteinExistence type="predicted"/>
<feature type="coiled-coil region" evidence="6">
    <location>
        <begin position="118"/>
        <end position="145"/>
    </location>
</feature>
<dbReference type="PROSITE" id="PS00036">
    <property type="entry name" value="BZIP_BASIC"/>
    <property type="match status" value="1"/>
</dbReference>
<evidence type="ECO:0000256" key="4">
    <source>
        <dbReference type="ARBA" id="ARBA00023163"/>
    </source>
</evidence>
<dbReference type="Gene3D" id="1.20.5.170">
    <property type="match status" value="1"/>
</dbReference>
<dbReference type="GO" id="GO:0005634">
    <property type="term" value="C:nucleus"/>
    <property type="evidence" value="ECO:0007669"/>
    <property type="project" value="UniProtKB-SubCell"/>
</dbReference>
<keyword evidence="4" id="KW-0804">Transcription</keyword>
<sequence>MDEITQYIQNCDSLWTMVFVESEFEPANLPAKEPVGGFCFTSDAYNLQAPSSSTSEADQKYAMMGERKRKRMISNKDSARRSRMKRQMLVRDLTNEASSLQVANNGIMEKIDESSEACRAYMEENNVLRAQATELTDRLRCLNDLLVISGVPVDVPEIPDPLLRPWLLPCQLQPITASSGLFSI</sequence>
<keyword evidence="6" id="KW-0175">Coiled coil</keyword>
<dbReference type="InterPro" id="IPR046347">
    <property type="entry name" value="bZIP_sf"/>
</dbReference>
<evidence type="ECO:0000256" key="2">
    <source>
        <dbReference type="ARBA" id="ARBA00023015"/>
    </source>
</evidence>
<dbReference type="EMBL" id="JAVXUP010000314">
    <property type="protein sequence ID" value="KAK3031237.1"/>
    <property type="molecule type" value="Genomic_DNA"/>
</dbReference>
<keyword evidence="10" id="KW-1185">Reference proteome</keyword>
<dbReference type="InterPro" id="IPR004827">
    <property type="entry name" value="bZIP"/>
</dbReference>
<evidence type="ECO:0000313" key="9">
    <source>
        <dbReference type="EMBL" id="KAK3031237.1"/>
    </source>
</evidence>
<dbReference type="InterPro" id="IPR045314">
    <property type="entry name" value="bZIP_plant_GBF1"/>
</dbReference>
<dbReference type="Pfam" id="PF00170">
    <property type="entry name" value="bZIP_1"/>
    <property type="match status" value="1"/>
</dbReference>
<evidence type="ECO:0000313" key="8">
    <source>
        <dbReference type="EMBL" id="KAK2996652.1"/>
    </source>
</evidence>
<dbReference type="EMBL" id="JAVXUP010004824">
    <property type="protein sequence ID" value="KAK2996652.1"/>
    <property type="molecule type" value="Genomic_DNA"/>
</dbReference>
<dbReference type="GO" id="GO:0000976">
    <property type="term" value="F:transcription cis-regulatory region binding"/>
    <property type="evidence" value="ECO:0007669"/>
    <property type="project" value="TreeGrafter"/>
</dbReference>
<comment type="subcellular location">
    <subcellularLocation>
        <location evidence="1">Nucleus</location>
    </subcellularLocation>
</comment>
<comment type="caution">
    <text evidence="8">The sequence shown here is derived from an EMBL/GenBank/DDBJ whole genome shotgun (WGS) entry which is preliminary data.</text>
</comment>
<evidence type="ECO:0000256" key="6">
    <source>
        <dbReference type="SAM" id="Coils"/>
    </source>
</evidence>
<dbReference type="GO" id="GO:0046982">
    <property type="term" value="F:protein heterodimerization activity"/>
    <property type="evidence" value="ECO:0007669"/>
    <property type="project" value="UniProtKB-ARBA"/>
</dbReference>
<keyword evidence="3" id="KW-0238">DNA-binding</keyword>
<dbReference type="SMART" id="SM00338">
    <property type="entry name" value="BRLZ"/>
    <property type="match status" value="1"/>
</dbReference>
<evidence type="ECO:0000259" key="7">
    <source>
        <dbReference type="PROSITE" id="PS00036"/>
    </source>
</evidence>
<keyword evidence="5" id="KW-0539">Nucleus</keyword>
<dbReference type="Proteomes" id="UP001188597">
    <property type="component" value="Unassembled WGS sequence"/>
</dbReference>
<keyword evidence="2" id="KW-0805">Transcription regulation</keyword>
<gene>
    <name evidence="8" type="ORF">RJ639_025107</name>
    <name evidence="9" type="ORF">RJ639_036892</name>
</gene>
<evidence type="ECO:0000256" key="5">
    <source>
        <dbReference type="ARBA" id="ARBA00023242"/>
    </source>
</evidence>
<dbReference type="GO" id="GO:0045893">
    <property type="term" value="P:positive regulation of DNA-templated transcription"/>
    <property type="evidence" value="ECO:0007669"/>
    <property type="project" value="TreeGrafter"/>
</dbReference>
<evidence type="ECO:0000313" key="10">
    <source>
        <dbReference type="Proteomes" id="UP001188597"/>
    </source>
</evidence>
<protein>
    <recommendedName>
        <fullName evidence="7">BZIP domain-containing protein</fullName>
    </recommendedName>
</protein>
<dbReference type="GO" id="GO:0003700">
    <property type="term" value="F:DNA-binding transcription factor activity"/>
    <property type="evidence" value="ECO:0007669"/>
    <property type="project" value="InterPro"/>
</dbReference>
<feature type="domain" description="BZIP" evidence="7">
    <location>
        <begin position="70"/>
        <end position="85"/>
    </location>
</feature>
<dbReference type="CDD" id="cd14702">
    <property type="entry name" value="bZIP_plant_GBF1"/>
    <property type="match status" value="1"/>
</dbReference>
<dbReference type="PANTHER" id="PTHR45764">
    <property type="entry name" value="BZIP TRANSCRIPTION FACTOR 44"/>
    <property type="match status" value="1"/>
</dbReference>
<dbReference type="FunFam" id="1.20.5.170:FF:000020">
    <property type="entry name" value="BZIP transcription factor"/>
    <property type="match status" value="1"/>
</dbReference>
<dbReference type="AlphaFoldDB" id="A0AA88RVM3"/>
<reference evidence="8" key="1">
    <citation type="submission" date="2022-12" db="EMBL/GenBank/DDBJ databases">
        <title>Draft genome assemblies for two species of Escallonia (Escalloniales).</title>
        <authorList>
            <person name="Chanderbali A."/>
            <person name="Dervinis C."/>
            <person name="Anghel I."/>
            <person name="Soltis D."/>
            <person name="Soltis P."/>
            <person name="Zapata F."/>
        </authorList>
    </citation>
    <scope>NUCLEOTIDE SEQUENCE</scope>
    <source>
        <strain evidence="8">UCBG64.0493</strain>
        <tissue evidence="8">Leaf</tissue>
    </source>
</reference>
<evidence type="ECO:0000256" key="1">
    <source>
        <dbReference type="ARBA" id="ARBA00004123"/>
    </source>
</evidence>
<name>A0AA88RVM3_9ASTE</name>
<organism evidence="8 10">
    <name type="scientific">Escallonia herrerae</name>
    <dbReference type="NCBI Taxonomy" id="1293975"/>
    <lineage>
        <taxon>Eukaryota</taxon>
        <taxon>Viridiplantae</taxon>
        <taxon>Streptophyta</taxon>
        <taxon>Embryophyta</taxon>
        <taxon>Tracheophyta</taxon>
        <taxon>Spermatophyta</taxon>
        <taxon>Magnoliopsida</taxon>
        <taxon>eudicotyledons</taxon>
        <taxon>Gunneridae</taxon>
        <taxon>Pentapetalae</taxon>
        <taxon>asterids</taxon>
        <taxon>campanulids</taxon>
        <taxon>Escalloniales</taxon>
        <taxon>Escalloniaceae</taxon>
        <taxon>Escallonia</taxon>
    </lineage>
</organism>
<dbReference type="PANTHER" id="PTHR45764:SF31">
    <property type="entry name" value="BASIC LEUCINE ZIPPER 1"/>
    <property type="match status" value="1"/>
</dbReference>
<dbReference type="SUPFAM" id="SSF57959">
    <property type="entry name" value="Leucine zipper domain"/>
    <property type="match status" value="1"/>
</dbReference>
<evidence type="ECO:0000256" key="3">
    <source>
        <dbReference type="ARBA" id="ARBA00023125"/>
    </source>
</evidence>
<accession>A0AA88RVM3</accession>